<accession>A0ABQ8R0X7</accession>
<proteinExistence type="predicted"/>
<reference evidence="1" key="1">
    <citation type="submission" date="2022-09" db="EMBL/GenBank/DDBJ databases">
        <title>Fusarium specimens isolated from Avocado Roots.</title>
        <authorList>
            <person name="Stajich J."/>
            <person name="Roper C."/>
            <person name="Heimlech-Rivalta G."/>
        </authorList>
    </citation>
    <scope>NUCLEOTIDE SEQUENCE</scope>
    <source>
        <strain evidence="1">CF00095</strain>
    </source>
</reference>
<gene>
    <name evidence="1" type="ORF">NW768_010132</name>
</gene>
<keyword evidence="2" id="KW-1185">Reference proteome</keyword>
<name>A0ABQ8R0X7_FUSEQ</name>
<dbReference type="EMBL" id="JAOQBH010000019">
    <property type="protein sequence ID" value="KAJ4122695.1"/>
    <property type="molecule type" value="Genomic_DNA"/>
</dbReference>
<organism evidence="1 2">
    <name type="scientific">Fusarium equiseti</name>
    <name type="common">Fusarium scirpi</name>
    <dbReference type="NCBI Taxonomy" id="61235"/>
    <lineage>
        <taxon>Eukaryota</taxon>
        <taxon>Fungi</taxon>
        <taxon>Dikarya</taxon>
        <taxon>Ascomycota</taxon>
        <taxon>Pezizomycotina</taxon>
        <taxon>Sordariomycetes</taxon>
        <taxon>Hypocreomycetidae</taxon>
        <taxon>Hypocreales</taxon>
        <taxon>Nectriaceae</taxon>
        <taxon>Fusarium</taxon>
        <taxon>Fusarium incarnatum-equiseti species complex</taxon>
    </lineage>
</organism>
<evidence type="ECO:0000313" key="2">
    <source>
        <dbReference type="Proteomes" id="UP001152024"/>
    </source>
</evidence>
<protein>
    <submittedName>
        <fullName evidence="1">Uncharacterized protein</fullName>
    </submittedName>
</protein>
<evidence type="ECO:0000313" key="1">
    <source>
        <dbReference type="EMBL" id="KAJ4122695.1"/>
    </source>
</evidence>
<dbReference type="Proteomes" id="UP001152024">
    <property type="component" value="Unassembled WGS sequence"/>
</dbReference>
<comment type="caution">
    <text evidence="1">The sequence shown here is derived from an EMBL/GenBank/DDBJ whole genome shotgun (WGS) entry which is preliminary data.</text>
</comment>
<sequence length="105" mass="12351">MENAFDENEKAMLAQKQFNRQVLRKMRNLTIMEFEYHSMFNFFFDFITLIPGADTPCATHNFELMKKFARDQSSVYKTLPCLTKDVNGQLTESGHVLYEKNWIGV</sequence>